<comment type="caution">
    <text evidence="2">The sequence shown here is derived from an EMBL/GenBank/DDBJ whole genome shotgun (WGS) entry which is preliminary data.</text>
</comment>
<sequence length="437" mass="49176">MNDSLLDSLLHHLDDPSNSGNGLLQAFDEDESLLSLQGTDALQMLDVTTISGQFSATEEVSPDHDRDRRTDRYCSAENESVASTSPPPMTVENIRSRDTTRRCTYRQKQKAQKDVLYRQVDELTSQLSVLQKRKETAEASKGTWLGHAAVWKVLADRHMKARVLAEEQRRRLCKAVERRSALIQNLGVLLRKRIGEEQPEEAAYAGKKPRTESPDVLLYEAFINELAEVYARTDSIFKETTMEIDVDSQAFFNLSQPTKTDARYHELVGALTTPFAFERVRVLLYKVWWSLDNYRGYETIEGSWIPDDTYITKICIDGPGGNLLVQHCITRQYGEADRVVFVWRKFTEGQGAYAGMHADETGWAIVRPSPSCGQGNAGTVMESVTRFVPINFSSAPASSCSTAVKQFTDTVIKIGEDICQRSLQKLEEKLLDDTLGV</sequence>
<gene>
    <name evidence="3" type="ORF">PR001_g13245</name>
    <name evidence="2" type="ORF">PR002_g13872</name>
</gene>
<evidence type="ECO:0000313" key="4">
    <source>
        <dbReference type="Proteomes" id="UP000429607"/>
    </source>
</evidence>
<evidence type="ECO:0000256" key="1">
    <source>
        <dbReference type="SAM" id="Coils"/>
    </source>
</evidence>
<dbReference type="Proteomes" id="UP000435112">
    <property type="component" value="Unassembled WGS sequence"/>
</dbReference>
<organism evidence="2 5">
    <name type="scientific">Phytophthora rubi</name>
    <dbReference type="NCBI Taxonomy" id="129364"/>
    <lineage>
        <taxon>Eukaryota</taxon>
        <taxon>Sar</taxon>
        <taxon>Stramenopiles</taxon>
        <taxon>Oomycota</taxon>
        <taxon>Peronosporomycetes</taxon>
        <taxon>Peronosporales</taxon>
        <taxon>Peronosporaceae</taxon>
        <taxon>Phytophthora</taxon>
    </lineage>
</organism>
<evidence type="ECO:0008006" key="6">
    <source>
        <dbReference type="Google" id="ProtNLM"/>
    </source>
</evidence>
<feature type="coiled-coil region" evidence="1">
    <location>
        <begin position="106"/>
        <end position="140"/>
    </location>
</feature>
<proteinExistence type="predicted"/>
<name>A0A6A3LC57_9STRA</name>
<evidence type="ECO:0000313" key="2">
    <source>
        <dbReference type="EMBL" id="KAE9015648.1"/>
    </source>
</evidence>
<keyword evidence="1" id="KW-0175">Coiled coil</keyword>
<dbReference type="EMBL" id="QXFU01000938">
    <property type="protein sequence ID" value="KAE9015648.1"/>
    <property type="molecule type" value="Genomic_DNA"/>
</dbReference>
<evidence type="ECO:0000313" key="3">
    <source>
        <dbReference type="EMBL" id="KAE9022019.1"/>
    </source>
</evidence>
<accession>A0A6A3LC57</accession>
<dbReference type="OrthoDB" id="114061at2759"/>
<dbReference type="AlphaFoldDB" id="A0A6A3LC57"/>
<dbReference type="EMBL" id="QXFV01000895">
    <property type="protein sequence ID" value="KAE9022019.1"/>
    <property type="molecule type" value="Genomic_DNA"/>
</dbReference>
<protein>
    <recommendedName>
        <fullName evidence="6">START domain-containing protein</fullName>
    </recommendedName>
</protein>
<dbReference type="Proteomes" id="UP000429607">
    <property type="component" value="Unassembled WGS sequence"/>
</dbReference>
<evidence type="ECO:0000313" key="5">
    <source>
        <dbReference type="Proteomes" id="UP000435112"/>
    </source>
</evidence>
<reference evidence="4 5" key="1">
    <citation type="submission" date="2018-09" db="EMBL/GenBank/DDBJ databases">
        <title>Genomic investigation of the strawberry pathogen Phytophthora fragariae indicates pathogenicity is determined by transcriptional variation in three key races.</title>
        <authorList>
            <person name="Adams T.M."/>
            <person name="Armitage A.D."/>
            <person name="Sobczyk M.K."/>
            <person name="Bates H.J."/>
            <person name="Dunwell J.M."/>
            <person name="Nellist C.F."/>
            <person name="Harrison R.J."/>
        </authorList>
    </citation>
    <scope>NUCLEOTIDE SEQUENCE [LARGE SCALE GENOMIC DNA]</scope>
    <source>
        <strain evidence="3 4">SCRP249</strain>
        <strain evidence="2 5">SCRP324</strain>
    </source>
</reference>